<name>A0ABP1H638_9EUKA</name>
<evidence type="ECO:0000259" key="2">
    <source>
        <dbReference type="PROSITE" id="PS50222"/>
    </source>
</evidence>
<dbReference type="InterPro" id="IPR011992">
    <property type="entry name" value="EF-hand-dom_pair"/>
</dbReference>
<protein>
    <submittedName>
        <fullName evidence="3">EF-hand_domain pair</fullName>
    </submittedName>
</protein>
<dbReference type="EMBL" id="CAXDID020000021">
    <property type="protein sequence ID" value="CAL5987049.1"/>
    <property type="molecule type" value="Genomic_DNA"/>
</dbReference>
<comment type="caution">
    <text evidence="3">The sequence shown here is derived from an EMBL/GenBank/DDBJ whole genome shotgun (WGS) entry which is preliminary data.</text>
</comment>
<keyword evidence="1" id="KW-0106">Calcium</keyword>
<evidence type="ECO:0000256" key="1">
    <source>
        <dbReference type="ARBA" id="ARBA00022837"/>
    </source>
</evidence>
<dbReference type="InterPro" id="IPR018247">
    <property type="entry name" value="EF_Hand_1_Ca_BS"/>
</dbReference>
<dbReference type="SUPFAM" id="SSF47473">
    <property type="entry name" value="EF-hand"/>
    <property type="match status" value="1"/>
</dbReference>
<evidence type="ECO:0000313" key="4">
    <source>
        <dbReference type="Proteomes" id="UP001642409"/>
    </source>
</evidence>
<organism evidence="3 4">
    <name type="scientific">Hexamita inflata</name>
    <dbReference type="NCBI Taxonomy" id="28002"/>
    <lineage>
        <taxon>Eukaryota</taxon>
        <taxon>Metamonada</taxon>
        <taxon>Diplomonadida</taxon>
        <taxon>Hexamitidae</taxon>
        <taxon>Hexamitinae</taxon>
        <taxon>Hexamita</taxon>
    </lineage>
</organism>
<reference evidence="3 4" key="1">
    <citation type="submission" date="2024-07" db="EMBL/GenBank/DDBJ databases">
        <authorList>
            <person name="Akdeniz Z."/>
        </authorList>
    </citation>
    <scope>NUCLEOTIDE SEQUENCE [LARGE SCALE GENOMIC DNA]</scope>
</reference>
<dbReference type="InterPro" id="IPR002048">
    <property type="entry name" value="EF_hand_dom"/>
</dbReference>
<keyword evidence="4" id="KW-1185">Reference proteome</keyword>
<evidence type="ECO:0000313" key="3">
    <source>
        <dbReference type="EMBL" id="CAL5987049.1"/>
    </source>
</evidence>
<gene>
    <name evidence="3" type="ORF">HINF_LOCUS9698</name>
</gene>
<proteinExistence type="predicted"/>
<dbReference type="PROSITE" id="PS50222">
    <property type="entry name" value="EF_HAND_2"/>
    <property type="match status" value="1"/>
</dbReference>
<dbReference type="Proteomes" id="UP001642409">
    <property type="component" value="Unassembled WGS sequence"/>
</dbReference>
<dbReference type="PROSITE" id="PS00018">
    <property type="entry name" value="EF_HAND_1"/>
    <property type="match status" value="1"/>
</dbReference>
<sequence>MGGSCSKKEMEQLFKIIDLNKNDQLDRLEITKYLKQNYFTCLINIGCMFRKCYIVCSFNISTAREKR</sequence>
<feature type="domain" description="EF-hand" evidence="2">
    <location>
        <begin position="5"/>
        <end position="40"/>
    </location>
</feature>
<accession>A0ABP1H638</accession>